<gene>
    <name evidence="1" type="ORF">EVAR_84781_1</name>
</gene>
<name>A0A4C1U7Z8_EUMVA</name>
<proteinExistence type="predicted"/>
<organism evidence="1 2">
    <name type="scientific">Eumeta variegata</name>
    <name type="common">Bagworm moth</name>
    <name type="synonym">Eumeta japonica</name>
    <dbReference type="NCBI Taxonomy" id="151549"/>
    <lineage>
        <taxon>Eukaryota</taxon>
        <taxon>Metazoa</taxon>
        <taxon>Ecdysozoa</taxon>
        <taxon>Arthropoda</taxon>
        <taxon>Hexapoda</taxon>
        <taxon>Insecta</taxon>
        <taxon>Pterygota</taxon>
        <taxon>Neoptera</taxon>
        <taxon>Endopterygota</taxon>
        <taxon>Lepidoptera</taxon>
        <taxon>Glossata</taxon>
        <taxon>Ditrysia</taxon>
        <taxon>Tineoidea</taxon>
        <taxon>Psychidae</taxon>
        <taxon>Oiketicinae</taxon>
        <taxon>Eumeta</taxon>
    </lineage>
</organism>
<evidence type="ECO:0000313" key="2">
    <source>
        <dbReference type="Proteomes" id="UP000299102"/>
    </source>
</evidence>
<accession>A0A4C1U7Z8</accession>
<dbReference type="EMBL" id="BGZK01000141">
    <property type="protein sequence ID" value="GBP22543.1"/>
    <property type="molecule type" value="Genomic_DNA"/>
</dbReference>
<sequence>MGGVGRASLAARGSRNARQCAGGASARKRCPMGEFGAAKSTLILEKKKRKETKTSRSSSHWNVVFTGERYVGLQMQANFLEYDLDLATSNEFLVRSIKSTTAVIQQHAANSDVRRVRRADAGPFASVTYFLALSVQKA</sequence>
<comment type="caution">
    <text evidence="1">The sequence shown here is derived from an EMBL/GenBank/DDBJ whole genome shotgun (WGS) entry which is preliminary data.</text>
</comment>
<evidence type="ECO:0000313" key="1">
    <source>
        <dbReference type="EMBL" id="GBP22543.1"/>
    </source>
</evidence>
<dbReference type="Proteomes" id="UP000299102">
    <property type="component" value="Unassembled WGS sequence"/>
</dbReference>
<protein>
    <submittedName>
        <fullName evidence="1">Uncharacterized protein</fullName>
    </submittedName>
</protein>
<reference evidence="1 2" key="1">
    <citation type="journal article" date="2019" name="Commun. Biol.">
        <title>The bagworm genome reveals a unique fibroin gene that provides high tensile strength.</title>
        <authorList>
            <person name="Kono N."/>
            <person name="Nakamura H."/>
            <person name="Ohtoshi R."/>
            <person name="Tomita M."/>
            <person name="Numata K."/>
            <person name="Arakawa K."/>
        </authorList>
    </citation>
    <scope>NUCLEOTIDE SEQUENCE [LARGE SCALE GENOMIC DNA]</scope>
</reference>
<keyword evidence="2" id="KW-1185">Reference proteome</keyword>
<dbReference type="AlphaFoldDB" id="A0A4C1U7Z8"/>